<protein>
    <submittedName>
        <fullName evidence="2">Uncharacterized protein</fullName>
    </submittedName>
</protein>
<evidence type="ECO:0000313" key="3">
    <source>
        <dbReference type="Proteomes" id="UP000327013"/>
    </source>
</evidence>
<name>A0A5N6Q910_9ROSI</name>
<proteinExistence type="predicted"/>
<dbReference type="OrthoDB" id="1752133at2759"/>
<dbReference type="EMBL" id="CM017321">
    <property type="protein sequence ID" value="KAE7995727.1"/>
    <property type="molecule type" value="Genomic_DNA"/>
</dbReference>
<dbReference type="Proteomes" id="UP000327013">
    <property type="component" value="Chromosome 1"/>
</dbReference>
<feature type="region of interest" description="Disordered" evidence="1">
    <location>
        <begin position="260"/>
        <end position="284"/>
    </location>
</feature>
<evidence type="ECO:0000313" key="2">
    <source>
        <dbReference type="EMBL" id="KAE7995727.1"/>
    </source>
</evidence>
<feature type="compositionally biased region" description="Basic and acidic residues" evidence="1">
    <location>
        <begin position="368"/>
        <end position="377"/>
    </location>
</feature>
<dbReference type="AlphaFoldDB" id="A0A5N6Q910"/>
<feature type="compositionally biased region" description="Basic and acidic residues" evidence="1">
    <location>
        <begin position="386"/>
        <end position="397"/>
    </location>
</feature>
<feature type="compositionally biased region" description="Basic and acidic residues" evidence="1">
    <location>
        <begin position="260"/>
        <end position="269"/>
    </location>
</feature>
<evidence type="ECO:0000256" key="1">
    <source>
        <dbReference type="SAM" id="MobiDB-lite"/>
    </source>
</evidence>
<feature type="compositionally biased region" description="Polar residues" evidence="1">
    <location>
        <begin position="1"/>
        <end position="14"/>
    </location>
</feature>
<dbReference type="Gene3D" id="3.10.450.700">
    <property type="match status" value="1"/>
</dbReference>
<reference evidence="2 3" key="1">
    <citation type="submission" date="2019-06" db="EMBL/GenBank/DDBJ databases">
        <title>A chromosomal-level reference genome of Carpinus fangiana (Coryloideae, Betulaceae).</title>
        <authorList>
            <person name="Yang X."/>
            <person name="Wang Z."/>
            <person name="Zhang L."/>
            <person name="Hao G."/>
            <person name="Liu J."/>
            <person name="Yang Y."/>
        </authorList>
    </citation>
    <scope>NUCLEOTIDE SEQUENCE [LARGE SCALE GENOMIC DNA]</scope>
    <source>
        <strain evidence="2">Cfa_2016G</strain>
        <tissue evidence="2">Leaf</tissue>
    </source>
</reference>
<feature type="region of interest" description="Disordered" evidence="1">
    <location>
        <begin position="356"/>
        <end position="397"/>
    </location>
</feature>
<feature type="region of interest" description="Disordered" evidence="1">
    <location>
        <begin position="1"/>
        <end position="22"/>
    </location>
</feature>
<feature type="region of interest" description="Disordered" evidence="1">
    <location>
        <begin position="90"/>
        <end position="113"/>
    </location>
</feature>
<sequence length="604" mass="68042">MVAKTFVQQQQMGFESNHRELKEKKQEYGNNDVAIERRHNSYGKFLELSEYGGKGRRSFVIIPEGDDGKGWEDCRDQLRRLKTHFDKQRAVRPPVKQLEGQKGEAQTGKVLQESQWAQSKGSYTEVVMGKKTVKRGTIPTMVIEENPSQAAGELSADNQAAAVEEILLSLRMEVDSCLHKIEMGWKTWGERMQMGFATNAKMGFDIPATNKENGQKNIQPKLDPVENKAQPKNRFRKTYRRRRAPRRLLRWRVKEVGRENLRTPEKLPESNRSMPPEMDHGSNEPDQATQIIYVEKWTGNGVLQPVAKEKQTETLPESSRIVPPELELGLNGPKQAAQTICEERWVGDGLMQTAEENEMSSKALNSDQRPEMEEKSGLRQTETEVDDKQVGQEVERKAEQGSCALNWKMMALGVGEFPVMQTGSEDKGENLTGSPVFVTEGKSIRQDDEMDANRESFCAASQQAVEVCVPSTHSVTGMELIQFDDEEVVDCEPLDVQMGDTMKGEELNKKEACEWVVERMKDFCHVVGLSLEGHEEELMAMFRAIEADRNKKTSPFVVDVAVEHTTTISKSKRELQHLSCSINYDGKKGVATKAKGKGQGSTVV</sequence>
<organism evidence="2 3">
    <name type="scientific">Carpinus fangiana</name>
    <dbReference type="NCBI Taxonomy" id="176857"/>
    <lineage>
        <taxon>Eukaryota</taxon>
        <taxon>Viridiplantae</taxon>
        <taxon>Streptophyta</taxon>
        <taxon>Embryophyta</taxon>
        <taxon>Tracheophyta</taxon>
        <taxon>Spermatophyta</taxon>
        <taxon>Magnoliopsida</taxon>
        <taxon>eudicotyledons</taxon>
        <taxon>Gunneridae</taxon>
        <taxon>Pentapetalae</taxon>
        <taxon>rosids</taxon>
        <taxon>fabids</taxon>
        <taxon>Fagales</taxon>
        <taxon>Betulaceae</taxon>
        <taxon>Carpinus</taxon>
    </lineage>
</organism>
<accession>A0A5N6Q910</accession>
<keyword evidence="3" id="KW-1185">Reference proteome</keyword>
<gene>
    <name evidence="2" type="ORF">FH972_000497</name>
</gene>